<feature type="compositionally biased region" description="Basic and acidic residues" evidence="1">
    <location>
        <begin position="76"/>
        <end position="89"/>
    </location>
</feature>
<proteinExistence type="predicted"/>
<dbReference type="EMBL" id="VSRR010017964">
    <property type="protein sequence ID" value="MPC60853.1"/>
    <property type="molecule type" value="Genomic_DNA"/>
</dbReference>
<protein>
    <submittedName>
        <fullName evidence="2">Uncharacterized protein</fullName>
    </submittedName>
</protein>
<evidence type="ECO:0000313" key="3">
    <source>
        <dbReference type="Proteomes" id="UP000324222"/>
    </source>
</evidence>
<comment type="caution">
    <text evidence="2">The sequence shown here is derived from an EMBL/GenBank/DDBJ whole genome shotgun (WGS) entry which is preliminary data.</text>
</comment>
<dbReference type="Proteomes" id="UP000324222">
    <property type="component" value="Unassembled WGS sequence"/>
</dbReference>
<keyword evidence="3" id="KW-1185">Reference proteome</keyword>
<feature type="region of interest" description="Disordered" evidence="1">
    <location>
        <begin position="74"/>
        <end position="100"/>
    </location>
</feature>
<accession>A0A5B7GTB4</accession>
<feature type="compositionally biased region" description="Basic and acidic residues" evidence="1">
    <location>
        <begin position="184"/>
        <end position="193"/>
    </location>
</feature>
<feature type="region of interest" description="Disordered" evidence="1">
    <location>
        <begin position="37"/>
        <end position="60"/>
    </location>
</feature>
<reference evidence="2 3" key="1">
    <citation type="submission" date="2019-05" db="EMBL/GenBank/DDBJ databases">
        <title>Another draft genome of Portunus trituberculatus and its Hox gene families provides insights of decapod evolution.</title>
        <authorList>
            <person name="Jeong J.-H."/>
            <person name="Song I."/>
            <person name="Kim S."/>
            <person name="Choi T."/>
            <person name="Kim D."/>
            <person name="Ryu S."/>
            <person name="Kim W."/>
        </authorList>
    </citation>
    <scope>NUCLEOTIDE SEQUENCE [LARGE SCALE GENOMIC DNA]</scope>
    <source>
        <tissue evidence="2">Muscle</tissue>
    </source>
</reference>
<evidence type="ECO:0000256" key="1">
    <source>
        <dbReference type="SAM" id="MobiDB-lite"/>
    </source>
</evidence>
<dbReference type="AlphaFoldDB" id="A0A5B7GTB4"/>
<sequence>MRPFVGGGHGFRLAATHYDSNYWLIRIRRVVRAMPAARGDRRAISQRKAPSAHSPGRGRRGLLQEAINYWTKGGKWRGEKEGGREHNRGCPDGPSTPPPLTVTTTITTTTTTAHQQSIAYHPFTHSTLPSPSPPACSTHPPQQPQPGNRTATAFPAHSKRPPRPPQLPTTIHCHLPPQSGVRAVEGRCGRGRP</sequence>
<feature type="region of interest" description="Disordered" evidence="1">
    <location>
        <begin position="123"/>
        <end position="193"/>
    </location>
</feature>
<evidence type="ECO:0000313" key="2">
    <source>
        <dbReference type="EMBL" id="MPC60853.1"/>
    </source>
</evidence>
<gene>
    <name evidence="2" type="ORF">E2C01_054912</name>
</gene>
<organism evidence="2 3">
    <name type="scientific">Portunus trituberculatus</name>
    <name type="common">Swimming crab</name>
    <name type="synonym">Neptunus trituberculatus</name>
    <dbReference type="NCBI Taxonomy" id="210409"/>
    <lineage>
        <taxon>Eukaryota</taxon>
        <taxon>Metazoa</taxon>
        <taxon>Ecdysozoa</taxon>
        <taxon>Arthropoda</taxon>
        <taxon>Crustacea</taxon>
        <taxon>Multicrustacea</taxon>
        <taxon>Malacostraca</taxon>
        <taxon>Eumalacostraca</taxon>
        <taxon>Eucarida</taxon>
        <taxon>Decapoda</taxon>
        <taxon>Pleocyemata</taxon>
        <taxon>Brachyura</taxon>
        <taxon>Eubrachyura</taxon>
        <taxon>Portunoidea</taxon>
        <taxon>Portunidae</taxon>
        <taxon>Portuninae</taxon>
        <taxon>Portunus</taxon>
    </lineage>
</organism>
<name>A0A5B7GTB4_PORTR</name>